<comment type="caution">
    <text evidence="1">The sequence shown here is derived from an EMBL/GenBank/DDBJ whole genome shotgun (WGS) entry which is preliminary data.</text>
</comment>
<dbReference type="OrthoDB" id="2346021at2759"/>
<gene>
    <name evidence="1" type="ORF">AMORRO_LOCUS5390</name>
</gene>
<evidence type="ECO:0000313" key="1">
    <source>
        <dbReference type="EMBL" id="CAG8546904.1"/>
    </source>
</evidence>
<organism evidence="1 2">
    <name type="scientific">Acaulospora morrowiae</name>
    <dbReference type="NCBI Taxonomy" id="94023"/>
    <lineage>
        <taxon>Eukaryota</taxon>
        <taxon>Fungi</taxon>
        <taxon>Fungi incertae sedis</taxon>
        <taxon>Mucoromycota</taxon>
        <taxon>Glomeromycotina</taxon>
        <taxon>Glomeromycetes</taxon>
        <taxon>Diversisporales</taxon>
        <taxon>Acaulosporaceae</taxon>
        <taxon>Acaulospora</taxon>
    </lineage>
</organism>
<dbReference type="PANTHER" id="PTHR14352:SF2">
    <property type="entry name" value="HAUS AUGMIN-LIKE COMPLEX SUBUNIT 7"/>
    <property type="match status" value="1"/>
</dbReference>
<dbReference type="GO" id="GO:0051225">
    <property type="term" value="P:spindle assembly"/>
    <property type="evidence" value="ECO:0007669"/>
    <property type="project" value="TreeGrafter"/>
</dbReference>
<evidence type="ECO:0000313" key="2">
    <source>
        <dbReference type="Proteomes" id="UP000789342"/>
    </source>
</evidence>
<proteinExistence type="predicted"/>
<name>A0A9N9B120_9GLOM</name>
<protein>
    <submittedName>
        <fullName evidence="1">1629_t:CDS:1</fullName>
    </submittedName>
</protein>
<accession>A0A9N9B120</accession>
<dbReference type="AlphaFoldDB" id="A0A9N9B120"/>
<dbReference type="InterPro" id="IPR029711">
    <property type="entry name" value="Haus7-like"/>
</dbReference>
<reference evidence="1" key="1">
    <citation type="submission" date="2021-06" db="EMBL/GenBank/DDBJ databases">
        <authorList>
            <person name="Kallberg Y."/>
            <person name="Tangrot J."/>
            <person name="Rosling A."/>
        </authorList>
    </citation>
    <scope>NUCLEOTIDE SEQUENCE</scope>
    <source>
        <strain evidence="1">CL551</strain>
    </source>
</reference>
<sequence>MEQDIARKFAEANSPFTLKQVLEDKIISCNFIEWVLLRIDLRLGTFDPQTSGTNAELKFNKKLGRTQSLTQKLSLIGLCKSTETDLIEATASQNRLFHFYTNLFSMLKAARAINDNDPYKICDMSKMDDLHKSCALMDGLTSIPNEMNKIVDKEFELFPRDVTLMIGSVNDQNKCSKVNNNKVLQSLKESEIRVLQILKDELLRIQGQYQHTEETKISQHTIHKLSRISEELTSQLAKFSRIHDVEIEPWIKKDSMKLNERNIAQGLGSQARMVYNKLDKLRKILKDLETIQTVHTSRKDIASCLHDIMKTQASMSDSIQPNEIIVNNRGETGLEAITRLQNIEKMLRDGLLRREKEGNIKL</sequence>
<dbReference type="GO" id="GO:0051011">
    <property type="term" value="F:microtubule minus-end binding"/>
    <property type="evidence" value="ECO:0007669"/>
    <property type="project" value="TreeGrafter"/>
</dbReference>
<dbReference type="PANTHER" id="PTHR14352">
    <property type="entry name" value="HAUS AUGMIN-LIKE COMPLEX SUBUNIT 7"/>
    <property type="match status" value="1"/>
</dbReference>
<keyword evidence="2" id="KW-1185">Reference proteome</keyword>
<dbReference type="EMBL" id="CAJVPV010003241">
    <property type="protein sequence ID" value="CAG8546904.1"/>
    <property type="molecule type" value="Genomic_DNA"/>
</dbReference>
<dbReference type="GO" id="GO:0031023">
    <property type="term" value="P:microtubule organizing center organization"/>
    <property type="evidence" value="ECO:0007669"/>
    <property type="project" value="TreeGrafter"/>
</dbReference>
<dbReference type="GO" id="GO:0070652">
    <property type="term" value="C:HAUS complex"/>
    <property type="evidence" value="ECO:0007669"/>
    <property type="project" value="TreeGrafter"/>
</dbReference>
<dbReference type="Proteomes" id="UP000789342">
    <property type="component" value="Unassembled WGS sequence"/>
</dbReference>